<dbReference type="AlphaFoldDB" id="A0AAV0GE05"/>
<accession>A0AAV0GE05</accession>
<dbReference type="EMBL" id="CAMAPF010001096">
    <property type="protein sequence ID" value="CAH9146203.1"/>
    <property type="molecule type" value="Genomic_DNA"/>
</dbReference>
<dbReference type="Proteomes" id="UP001152523">
    <property type="component" value="Unassembled WGS sequence"/>
</dbReference>
<name>A0AAV0GE05_9ASTE</name>
<organism evidence="1 2">
    <name type="scientific">Cuscuta epithymum</name>
    <dbReference type="NCBI Taxonomy" id="186058"/>
    <lineage>
        <taxon>Eukaryota</taxon>
        <taxon>Viridiplantae</taxon>
        <taxon>Streptophyta</taxon>
        <taxon>Embryophyta</taxon>
        <taxon>Tracheophyta</taxon>
        <taxon>Spermatophyta</taxon>
        <taxon>Magnoliopsida</taxon>
        <taxon>eudicotyledons</taxon>
        <taxon>Gunneridae</taxon>
        <taxon>Pentapetalae</taxon>
        <taxon>asterids</taxon>
        <taxon>lamiids</taxon>
        <taxon>Solanales</taxon>
        <taxon>Convolvulaceae</taxon>
        <taxon>Cuscuteae</taxon>
        <taxon>Cuscuta</taxon>
        <taxon>Cuscuta subgen. Cuscuta</taxon>
    </lineage>
</organism>
<dbReference type="PANTHER" id="PTHR33115:SF50">
    <property type="entry name" value="ARM REPEAT SUPERFAMILY PROTEIN"/>
    <property type="match status" value="1"/>
</dbReference>
<protein>
    <submittedName>
        <fullName evidence="1">Uncharacterized protein</fullName>
    </submittedName>
</protein>
<evidence type="ECO:0000313" key="1">
    <source>
        <dbReference type="EMBL" id="CAH9146203.1"/>
    </source>
</evidence>
<sequence>MTEESKMQEVMLGLASHVFMYMESGEESGMMFRKAGIKEAELAQKLIQILESHQYPSIKVPRIRRFAIELAIWMMRDNRRNIEVLRNLGMEHQLECIMETTSEIESFHVFSGSVGMNRHTTTMHSLVETAFNLLRDESSNP</sequence>
<evidence type="ECO:0000313" key="2">
    <source>
        <dbReference type="Proteomes" id="UP001152523"/>
    </source>
</evidence>
<comment type="caution">
    <text evidence="1">The sequence shown here is derived from an EMBL/GenBank/DDBJ whole genome shotgun (WGS) entry which is preliminary data.</text>
</comment>
<keyword evidence="2" id="KW-1185">Reference proteome</keyword>
<reference evidence="1" key="1">
    <citation type="submission" date="2022-07" db="EMBL/GenBank/DDBJ databases">
        <authorList>
            <person name="Macas J."/>
            <person name="Novak P."/>
            <person name="Neumann P."/>
        </authorList>
    </citation>
    <scope>NUCLEOTIDE SEQUENCE</scope>
</reference>
<proteinExistence type="predicted"/>
<dbReference type="PANTHER" id="PTHR33115">
    <property type="entry name" value="ARM REPEAT SUPERFAMILY PROTEIN"/>
    <property type="match status" value="1"/>
</dbReference>
<gene>
    <name evidence="1" type="ORF">CEPIT_LOCUS42806</name>
</gene>